<reference evidence="7 8" key="1">
    <citation type="submission" date="2018-04" db="EMBL/GenBank/DDBJ databases">
        <authorList>
            <person name="Huttner S."/>
            <person name="Dainat J."/>
        </authorList>
    </citation>
    <scope>NUCLEOTIDE SEQUENCE [LARGE SCALE GENOMIC DNA]</scope>
</reference>
<evidence type="ECO:0000313" key="7">
    <source>
        <dbReference type="EMBL" id="SPQ21004.1"/>
    </source>
</evidence>
<evidence type="ECO:0000256" key="4">
    <source>
        <dbReference type="PROSITE-ProRule" id="PRU00228"/>
    </source>
</evidence>
<evidence type="ECO:0000256" key="5">
    <source>
        <dbReference type="SAM" id="MobiDB-lite"/>
    </source>
</evidence>
<dbReference type="Gene3D" id="2.60.40.10">
    <property type="entry name" value="Immunoglobulins"/>
    <property type="match status" value="1"/>
</dbReference>
<feature type="region of interest" description="Disordered" evidence="5">
    <location>
        <begin position="784"/>
        <end position="848"/>
    </location>
</feature>
<dbReference type="PANTHER" id="PTHR20930">
    <property type="entry name" value="OVARIAN CARCINOMA ANTIGEN CA125-RELATED"/>
    <property type="match status" value="1"/>
</dbReference>
<evidence type="ECO:0000256" key="1">
    <source>
        <dbReference type="ARBA" id="ARBA00022723"/>
    </source>
</evidence>
<dbReference type="Pfam" id="PF00569">
    <property type="entry name" value="ZZ"/>
    <property type="match status" value="1"/>
</dbReference>
<dbReference type="AlphaFoldDB" id="A0A3S4AR91"/>
<evidence type="ECO:0000256" key="3">
    <source>
        <dbReference type="ARBA" id="ARBA00022833"/>
    </source>
</evidence>
<accession>A0A3S4AR91</accession>
<keyword evidence="2 4" id="KW-0863">Zinc-finger</keyword>
<dbReference type="SMART" id="SM00291">
    <property type="entry name" value="ZnF_ZZ"/>
    <property type="match status" value="4"/>
</dbReference>
<dbReference type="PROSITE" id="PS50135">
    <property type="entry name" value="ZF_ZZ_2"/>
    <property type="match status" value="1"/>
</dbReference>
<feature type="region of interest" description="Disordered" evidence="5">
    <location>
        <begin position="95"/>
        <end position="156"/>
    </location>
</feature>
<keyword evidence="3" id="KW-0862">Zinc</keyword>
<dbReference type="InterPro" id="IPR013783">
    <property type="entry name" value="Ig-like_fold"/>
</dbReference>
<dbReference type="Proteomes" id="UP000289323">
    <property type="component" value="Unassembled WGS sequence"/>
</dbReference>
<dbReference type="GO" id="GO:0008270">
    <property type="term" value="F:zinc ion binding"/>
    <property type="evidence" value="ECO:0007669"/>
    <property type="project" value="UniProtKB-KW"/>
</dbReference>
<feature type="compositionally biased region" description="Acidic residues" evidence="5">
    <location>
        <begin position="808"/>
        <end position="842"/>
    </location>
</feature>
<dbReference type="InterPro" id="IPR000433">
    <property type="entry name" value="Znf_ZZ"/>
</dbReference>
<dbReference type="PANTHER" id="PTHR20930:SF0">
    <property type="entry name" value="PROTEIN ILRUN"/>
    <property type="match status" value="1"/>
</dbReference>
<evidence type="ECO:0000256" key="2">
    <source>
        <dbReference type="ARBA" id="ARBA00022771"/>
    </source>
</evidence>
<keyword evidence="1" id="KW-0479">Metal-binding</keyword>
<protein>
    <submittedName>
        <fullName evidence="7">D130379c-50c6-44e6-a62e-d154cc642a94</fullName>
    </submittedName>
</protein>
<evidence type="ECO:0000259" key="6">
    <source>
        <dbReference type="PROSITE" id="PS50135"/>
    </source>
</evidence>
<name>A0A3S4AR91_9PEZI</name>
<sequence length="848" mass="92720">MASAAPITPDTPVTIKVNLDGVVRRFKFPLRDVGINVLESKLRTALDIPADSEAVFERFSDSAGAYVVLDQANPAVYKQLYRAAKAKHKLKLRVTVKKDEPEEKAAPKPASVTDEPEEETRASVDPTDTEVDSRSTPIPVQPEVNPQPAPEMKDTQADEIKPAERVTEETTPPPAPPASSSLTAPFCAASCPAIRANYAVCCNNCDRTIPDSHYHCSTCDDGDFDLCQDCVDRGATCKGTNHWLIKRFLKNGIIINSTTERLAPKPRPKPQPPQAPGSAPAPAPATASAQPRAPVAAERIIPLFNEPGFFSMRTCNCCVAQLPEAEFLHCTTCDDFDLCKGCFARNRHGHHPKHAFVAAVPGTRLDPEITRRLGPGRGEAHMAICDGCDKDIKGVRHKCLDCPDWDYCSGCILSAPLIHPGHRFVPIYEPLENGLGARARSMNRVVHVGVCCDGPLCSGARSNSSYIVGDRYKCAVCHDTDFCAACEASPMNNHNRTHPFIKFKTPVRHVTVTTTGEHADGRPIPTMGDRPRPRPAAVEIRSTETNAPASLLSGVQTVVDVQPSVPAKVQPGRPLEVFEVDKKLAQLKLEDHEDKTRDVAEIKEAPPAVVKPVSADELVATYVRDTVQDGTSFEPDHVFEQTWVLRNDGHVAWPAGCSLRFVGGDYMGHLDSNHPAATKDVESSCESTICHASIQPGEEFPFTVLLRTPHRAGRVVSNWRLTTKEGMQFGSRLWCDVNVKPKLAPPPPPPAAVTEPLDAPKQEEVKEAVQPAPISQLEHSQMIFPKLEKESPVASVHEDTKAEPAPSVEDEYEDCEWDDDEEEEAFLTDEEYDVLDASDEESLSGKQK</sequence>
<dbReference type="CDD" id="cd02341">
    <property type="entry name" value="ZZ_ZZZ3"/>
    <property type="match status" value="1"/>
</dbReference>
<feature type="domain" description="ZZ-type" evidence="6">
    <location>
        <begin position="452"/>
        <end position="508"/>
    </location>
</feature>
<dbReference type="Gene3D" id="3.30.60.90">
    <property type="match status" value="4"/>
</dbReference>
<dbReference type="SUPFAM" id="SSF57850">
    <property type="entry name" value="RING/U-box"/>
    <property type="match status" value="4"/>
</dbReference>
<dbReference type="InterPro" id="IPR032350">
    <property type="entry name" value="Nbr1_FW"/>
</dbReference>
<dbReference type="EMBL" id="OUUZ01000008">
    <property type="protein sequence ID" value="SPQ21004.1"/>
    <property type="molecule type" value="Genomic_DNA"/>
</dbReference>
<dbReference type="CDD" id="cd14947">
    <property type="entry name" value="NBR1_like"/>
    <property type="match status" value="1"/>
</dbReference>
<feature type="compositionally biased region" description="Basic and acidic residues" evidence="5">
    <location>
        <begin position="786"/>
        <end position="802"/>
    </location>
</feature>
<dbReference type="InterPro" id="IPR043145">
    <property type="entry name" value="Znf_ZZ_sf"/>
</dbReference>
<dbReference type="CDD" id="cd02340">
    <property type="entry name" value="ZZ_NBR1_like"/>
    <property type="match status" value="1"/>
</dbReference>
<organism evidence="7 8">
    <name type="scientific">Thermothielavioides terrestris</name>
    <dbReference type="NCBI Taxonomy" id="2587410"/>
    <lineage>
        <taxon>Eukaryota</taxon>
        <taxon>Fungi</taxon>
        <taxon>Dikarya</taxon>
        <taxon>Ascomycota</taxon>
        <taxon>Pezizomycotina</taxon>
        <taxon>Sordariomycetes</taxon>
        <taxon>Sordariomycetidae</taxon>
        <taxon>Sordariales</taxon>
        <taxon>Chaetomiaceae</taxon>
        <taxon>Thermothielavioides</taxon>
    </lineage>
</organism>
<feature type="compositionally biased region" description="Basic and acidic residues" evidence="5">
    <location>
        <begin position="96"/>
        <end position="106"/>
    </location>
</feature>
<dbReference type="Pfam" id="PF16158">
    <property type="entry name" value="N_BRCA1_IG"/>
    <property type="match status" value="1"/>
</dbReference>
<gene>
    <name evidence="7" type="ORF">TT172_LOCUS3423</name>
</gene>
<proteinExistence type="predicted"/>
<dbReference type="InterPro" id="IPR041981">
    <property type="entry name" value="ZZZ3_ZZ"/>
</dbReference>
<dbReference type="CDD" id="cd02249">
    <property type="entry name" value="ZZ"/>
    <property type="match status" value="1"/>
</dbReference>
<feature type="compositionally biased region" description="Pro residues" evidence="5">
    <location>
        <begin position="269"/>
        <end position="283"/>
    </location>
</feature>
<feature type="region of interest" description="Disordered" evidence="5">
    <location>
        <begin position="259"/>
        <end position="292"/>
    </location>
</feature>
<evidence type="ECO:0000313" key="8">
    <source>
        <dbReference type="Proteomes" id="UP000289323"/>
    </source>
</evidence>